<feature type="compositionally biased region" description="Low complexity" evidence="1">
    <location>
        <begin position="323"/>
        <end position="344"/>
    </location>
</feature>
<dbReference type="HOGENOM" id="CLU_630486_0_0_1"/>
<reference evidence="2 3" key="1">
    <citation type="journal article" date="2011" name="Science">
        <title>The ecoresponsive genome of Daphnia pulex.</title>
        <authorList>
            <person name="Colbourne J.K."/>
            <person name="Pfrender M.E."/>
            <person name="Gilbert D."/>
            <person name="Thomas W.K."/>
            <person name="Tucker A."/>
            <person name="Oakley T.H."/>
            <person name="Tokishita S."/>
            <person name="Aerts A."/>
            <person name="Arnold G.J."/>
            <person name="Basu M.K."/>
            <person name="Bauer D.J."/>
            <person name="Caceres C.E."/>
            <person name="Carmel L."/>
            <person name="Casola C."/>
            <person name="Choi J.H."/>
            <person name="Detter J.C."/>
            <person name="Dong Q."/>
            <person name="Dusheyko S."/>
            <person name="Eads B.D."/>
            <person name="Frohlich T."/>
            <person name="Geiler-Samerotte K.A."/>
            <person name="Gerlach D."/>
            <person name="Hatcher P."/>
            <person name="Jogdeo S."/>
            <person name="Krijgsveld J."/>
            <person name="Kriventseva E.V."/>
            <person name="Kultz D."/>
            <person name="Laforsch C."/>
            <person name="Lindquist E."/>
            <person name="Lopez J."/>
            <person name="Manak J.R."/>
            <person name="Muller J."/>
            <person name="Pangilinan J."/>
            <person name="Patwardhan R.P."/>
            <person name="Pitluck S."/>
            <person name="Pritham E.J."/>
            <person name="Rechtsteiner A."/>
            <person name="Rho M."/>
            <person name="Rogozin I.B."/>
            <person name="Sakarya O."/>
            <person name="Salamov A."/>
            <person name="Schaack S."/>
            <person name="Shapiro H."/>
            <person name="Shiga Y."/>
            <person name="Skalitzky C."/>
            <person name="Smith Z."/>
            <person name="Souvorov A."/>
            <person name="Sung W."/>
            <person name="Tang Z."/>
            <person name="Tsuchiya D."/>
            <person name="Tu H."/>
            <person name="Vos H."/>
            <person name="Wang M."/>
            <person name="Wolf Y.I."/>
            <person name="Yamagata H."/>
            <person name="Yamada T."/>
            <person name="Ye Y."/>
            <person name="Shaw J.R."/>
            <person name="Andrews J."/>
            <person name="Crease T.J."/>
            <person name="Tang H."/>
            <person name="Lucas S.M."/>
            <person name="Robertson H.M."/>
            <person name="Bork P."/>
            <person name="Koonin E.V."/>
            <person name="Zdobnov E.M."/>
            <person name="Grigoriev I.V."/>
            <person name="Lynch M."/>
            <person name="Boore J.L."/>
        </authorList>
    </citation>
    <scope>NUCLEOTIDE SEQUENCE [LARGE SCALE GENOMIC DNA]</scope>
</reference>
<dbReference type="EMBL" id="GL732575">
    <property type="protein sequence ID" value="EFX75423.1"/>
    <property type="molecule type" value="Genomic_DNA"/>
</dbReference>
<organism evidence="2 3">
    <name type="scientific">Daphnia pulex</name>
    <name type="common">Water flea</name>
    <dbReference type="NCBI Taxonomy" id="6669"/>
    <lineage>
        <taxon>Eukaryota</taxon>
        <taxon>Metazoa</taxon>
        <taxon>Ecdysozoa</taxon>
        <taxon>Arthropoda</taxon>
        <taxon>Crustacea</taxon>
        <taxon>Branchiopoda</taxon>
        <taxon>Diplostraca</taxon>
        <taxon>Cladocera</taxon>
        <taxon>Anomopoda</taxon>
        <taxon>Daphniidae</taxon>
        <taxon>Daphnia</taxon>
    </lineage>
</organism>
<evidence type="ECO:0000256" key="1">
    <source>
        <dbReference type="SAM" id="MobiDB-lite"/>
    </source>
</evidence>
<accession>E9GYM6</accession>
<feature type="region of interest" description="Disordered" evidence="1">
    <location>
        <begin position="259"/>
        <end position="344"/>
    </location>
</feature>
<protein>
    <submittedName>
        <fullName evidence="2">Uncharacterized protein</fullName>
    </submittedName>
</protein>
<evidence type="ECO:0000313" key="3">
    <source>
        <dbReference type="Proteomes" id="UP000000305"/>
    </source>
</evidence>
<dbReference type="KEGG" id="dpx:DAPPUDRAFT_306807"/>
<dbReference type="InParanoid" id="E9GYM6"/>
<feature type="compositionally biased region" description="Polar residues" evidence="1">
    <location>
        <begin position="279"/>
        <end position="290"/>
    </location>
</feature>
<gene>
    <name evidence="2" type="ORF">DAPPUDRAFT_306807</name>
</gene>
<sequence>MATNVSLPAVCPSCAAGGIRSSVKLYQINLEQAAVFCENTSCPFPLFSQDVCPLVISHVAAPIPATNSKFKTRSMDTESMTSSCSVSSWASHGSTISSLSSNVATPPPSISSKPFTWPSSQYSVYQPKAMAPKQNNVFDWITPISSSQSSPASSVFSINDREVEMVMDKSACPTPNSGLTPSPSPTLSDILEAVGSQQPSDNNDSYIESLCSFFDEVSEAPTPTINSPANNETTYTVTELVDVQSATVTDLLSQQLQEAATPIRQSTKRVNEGSDLDESNSQSVDSTSPSVAALKNIELPKKKSSVISKKPQTPRVRKPRARSSLTSSGESTSSSTPTPQSLISQPQVAVAVNKEGLTVFTINSLALPSTPRPPSSAKKAKATDSRSRSRRPSKTSNPPRAATVKPAEKHTKKDAFCVQSLVNKFILAAKNKKLP</sequence>
<dbReference type="Proteomes" id="UP000000305">
    <property type="component" value="Unassembled WGS sequence"/>
</dbReference>
<proteinExistence type="predicted"/>
<name>E9GYM6_DAPPU</name>
<dbReference type="OrthoDB" id="6160353at2759"/>
<dbReference type="AlphaFoldDB" id="E9GYM6"/>
<evidence type="ECO:0000313" key="2">
    <source>
        <dbReference type="EMBL" id="EFX75423.1"/>
    </source>
</evidence>
<feature type="region of interest" description="Disordered" evidence="1">
    <location>
        <begin position="365"/>
        <end position="413"/>
    </location>
</feature>
<keyword evidence="3" id="KW-1185">Reference proteome</keyword>